<keyword evidence="6" id="KW-0597">Phosphoprotein</keyword>
<sequence>MKWSHDATSAPAALLTDDQRRAQENAHGRAHRKKHKSSSAGARSRRAPAKKHMTFKNRVRALLGKPPLPDAPPKRTRLFTQMLLSFIVLTLVTSFVAGALNVTLVRNYVQDSSMETLLDRVAAIADMVVRPGGSLKVINVQQLDEWERLTNAQVILINTDMTLVTRQMLRNRRLTVTMDMDTTQTQAVDDEGAAQDAVDAEASGDASDVDNTQILSAIDYELVSSILSGQTVADVRQFDFMEGTWLFAGVPIISGGQVDGGVLLCQPLSQIDGVSRNISLIMSLAVSISTLFAIMLSLLLTQRIVQPVAAMTRTAQRMANGNYGERVTIPTTTEIAQLGESLNHLSGNLYTTIRSLNQEKIKMELVLSGIGEGIMAINQIGKMVHCNDAAVKLLELREEDAQCDVYELTERSPLIGMLIQVLETGETLDGGWKNGAGQSVSATVSPIRMGDDLVGAVGLVRDVSEAERLEQLRRDYVANISHELRTPLTGIRGMVEPLIDGVYDTEAEKQDCYHIIYQETLRLERLITDMLDISRLQDGRIHIDLEEMQVHGVLEAAARRLEKRADDEGVRLIVEQGEDPVVLGNEDRIMQVLIILIDNALKFTPAGGSVTLRTRLAEGMLWLSVRDTGAGIAKDDLPYIFERFYKADKSRMETRGTGLGLAIARLVVELMGGTIWCESELGHGSTFEFSLKLAGQTDEPDADTEPIPRPRAADADAEPIPRSRAADADAEPIPRSRAADADAEPIPRPRAADADAEPIPRPRAADADTEPVPRPRAADADAEPIPRPRAADADTDPASSFRTSDADEEPIPRSRAADADAELGMEPIPRPRATHEAEPTSDADIDQPAPRRTAQSADGPVETHAERISVTALQPAAHGERASEVPAQEPAPPETVLPSVSPSESLITRAQLHEAAVLAGIDDEGMEFDELLKQLLRVRRGAAHGDASHAPQSTAQDGAPAEHSEPLRPCKGRHSTPQ</sequence>
<comment type="subcellular location">
    <subcellularLocation>
        <location evidence="2">Cell membrane</location>
    </subcellularLocation>
    <subcellularLocation>
        <location evidence="3">Membrane raft</location>
        <topology evidence="3">Multi-pass membrane protein</topology>
    </subcellularLocation>
</comment>
<keyword evidence="11" id="KW-0067">ATP-binding</keyword>
<evidence type="ECO:0000256" key="3">
    <source>
        <dbReference type="ARBA" id="ARBA00004314"/>
    </source>
</evidence>
<dbReference type="SMART" id="SM00387">
    <property type="entry name" value="HATPase_c"/>
    <property type="match status" value="1"/>
</dbReference>
<dbReference type="GO" id="GO:0006813">
    <property type="term" value="P:potassium ion transport"/>
    <property type="evidence" value="ECO:0007669"/>
    <property type="project" value="InterPro"/>
</dbReference>
<evidence type="ECO:0000256" key="14">
    <source>
        <dbReference type="ARBA" id="ARBA00023136"/>
    </source>
</evidence>
<keyword evidence="5" id="KW-1003">Cell membrane</keyword>
<keyword evidence="8 16" id="KW-0812">Transmembrane</keyword>
<evidence type="ECO:0000256" key="1">
    <source>
        <dbReference type="ARBA" id="ARBA00000085"/>
    </source>
</evidence>
<dbReference type="InterPro" id="IPR006037">
    <property type="entry name" value="RCK_C"/>
</dbReference>
<dbReference type="SMART" id="SM00304">
    <property type="entry name" value="HAMP"/>
    <property type="match status" value="1"/>
</dbReference>
<proteinExistence type="predicted"/>
<protein>
    <recommendedName>
        <fullName evidence="4">histidine kinase</fullName>
        <ecNumber evidence="4">2.7.13.3</ecNumber>
    </recommendedName>
</protein>
<dbReference type="GO" id="GO:0005886">
    <property type="term" value="C:plasma membrane"/>
    <property type="evidence" value="ECO:0007669"/>
    <property type="project" value="UniProtKB-SubCell"/>
</dbReference>
<dbReference type="Pfam" id="PF02518">
    <property type="entry name" value="HATPase_c"/>
    <property type="match status" value="1"/>
</dbReference>
<evidence type="ECO:0000256" key="6">
    <source>
        <dbReference type="ARBA" id="ARBA00022553"/>
    </source>
</evidence>
<keyword evidence="7" id="KW-0808">Transferase</keyword>
<keyword evidence="13" id="KW-0902">Two-component regulatory system</keyword>
<dbReference type="GO" id="GO:0008324">
    <property type="term" value="F:monoatomic cation transmembrane transporter activity"/>
    <property type="evidence" value="ECO:0007669"/>
    <property type="project" value="InterPro"/>
</dbReference>
<feature type="transmembrane region" description="Helical" evidence="16">
    <location>
        <begin position="278"/>
        <end position="300"/>
    </location>
</feature>
<evidence type="ECO:0000259" key="19">
    <source>
        <dbReference type="PROSITE" id="PS51202"/>
    </source>
</evidence>
<evidence type="ECO:0000259" key="18">
    <source>
        <dbReference type="PROSITE" id="PS50885"/>
    </source>
</evidence>
<dbReference type="InterPro" id="IPR000014">
    <property type="entry name" value="PAS"/>
</dbReference>
<evidence type="ECO:0000256" key="9">
    <source>
        <dbReference type="ARBA" id="ARBA00022741"/>
    </source>
</evidence>
<evidence type="ECO:0000256" key="8">
    <source>
        <dbReference type="ARBA" id="ARBA00022692"/>
    </source>
</evidence>
<dbReference type="InterPro" id="IPR003660">
    <property type="entry name" value="HAMP_dom"/>
</dbReference>
<dbReference type="Pfam" id="PF00672">
    <property type="entry name" value="HAMP"/>
    <property type="match status" value="1"/>
</dbReference>
<evidence type="ECO:0000313" key="21">
    <source>
        <dbReference type="Proteomes" id="UP000824123"/>
    </source>
</evidence>
<dbReference type="GO" id="GO:0000155">
    <property type="term" value="F:phosphorelay sensor kinase activity"/>
    <property type="evidence" value="ECO:0007669"/>
    <property type="project" value="InterPro"/>
</dbReference>
<evidence type="ECO:0000313" key="20">
    <source>
        <dbReference type="EMBL" id="HIU45716.1"/>
    </source>
</evidence>
<evidence type="ECO:0000259" key="17">
    <source>
        <dbReference type="PROSITE" id="PS50109"/>
    </source>
</evidence>
<dbReference type="SUPFAM" id="SSF55874">
    <property type="entry name" value="ATPase domain of HSP90 chaperone/DNA topoisomerase II/histidine kinase"/>
    <property type="match status" value="1"/>
</dbReference>
<keyword evidence="14 16" id="KW-0472">Membrane</keyword>
<dbReference type="EC" id="2.7.13.3" evidence="4"/>
<feature type="domain" description="RCK C-terminal" evidence="19">
    <location>
        <begin position="391"/>
        <end position="472"/>
    </location>
</feature>
<feature type="domain" description="HAMP" evidence="18">
    <location>
        <begin position="302"/>
        <end position="354"/>
    </location>
</feature>
<keyword evidence="10" id="KW-0418">Kinase</keyword>
<name>A0A9D1LPQ3_9FIRM</name>
<evidence type="ECO:0000256" key="10">
    <source>
        <dbReference type="ARBA" id="ARBA00022777"/>
    </source>
</evidence>
<dbReference type="Gene3D" id="3.30.450.20">
    <property type="entry name" value="PAS domain"/>
    <property type="match status" value="1"/>
</dbReference>
<evidence type="ECO:0000256" key="5">
    <source>
        <dbReference type="ARBA" id="ARBA00022475"/>
    </source>
</evidence>
<dbReference type="FunFam" id="1.10.287.130:FF:000001">
    <property type="entry name" value="Two-component sensor histidine kinase"/>
    <property type="match status" value="1"/>
</dbReference>
<dbReference type="SUPFAM" id="SSF158472">
    <property type="entry name" value="HAMP domain-like"/>
    <property type="match status" value="1"/>
</dbReference>
<dbReference type="FunFam" id="3.30.565.10:FF:000023">
    <property type="entry name" value="PAS domain-containing sensor histidine kinase"/>
    <property type="match status" value="1"/>
</dbReference>
<dbReference type="InterPro" id="IPR003594">
    <property type="entry name" value="HATPase_dom"/>
</dbReference>
<dbReference type="InterPro" id="IPR004358">
    <property type="entry name" value="Sig_transdc_His_kin-like_C"/>
</dbReference>
<dbReference type="PROSITE" id="PS50885">
    <property type="entry name" value="HAMP"/>
    <property type="match status" value="1"/>
</dbReference>
<evidence type="ECO:0000256" key="7">
    <source>
        <dbReference type="ARBA" id="ARBA00022679"/>
    </source>
</evidence>
<feature type="region of interest" description="Disordered" evidence="15">
    <location>
        <begin position="695"/>
        <end position="902"/>
    </location>
</feature>
<dbReference type="CDD" id="cd06225">
    <property type="entry name" value="HAMP"/>
    <property type="match status" value="1"/>
</dbReference>
<dbReference type="InterPro" id="IPR050351">
    <property type="entry name" value="BphY/WalK/GraS-like"/>
</dbReference>
<evidence type="ECO:0000256" key="12">
    <source>
        <dbReference type="ARBA" id="ARBA00022989"/>
    </source>
</evidence>
<accession>A0A9D1LPQ3</accession>
<feature type="region of interest" description="Disordered" evidence="15">
    <location>
        <begin position="1"/>
        <end position="51"/>
    </location>
</feature>
<dbReference type="CDD" id="cd00082">
    <property type="entry name" value="HisKA"/>
    <property type="match status" value="1"/>
</dbReference>
<dbReference type="InterPro" id="IPR005467">
    <property type="entry name" value="His_kinase_dom"/>
</dbReference>
<dbReference type="InterPro" id="IPR036890">
    <property type="entry name" value="HATPase_C_sf"/>
</dbReference>
<evidence type="ECO:0000256" key="16">
    <source>
        <dbReference type="SAM" id="Phobius"/>
    </source>
</evidence>
<feature type="domain" description="Histidine kinase" evidence="17">
    <location>
        <begin position="479"/>
        <end position="695"/>
    </location>
</feature>
<comment type="caution">
    <text evidence="20">The sequence shown here is derived from an EMBL/GenBank/DDBJ whole genome shotgun (WGS) entry which is preliminary data.</text>
</comment>
<dbReference type="CDD" id="cd00075">
    <property type="entry name" value="HATPase"/>
    <property type="match status" value="1"/>
</dbReference>
<feature type="compositionally biased region" description="Basic and acidic residues" evidence="15">
    <location>
        <begin position="17"/>
        <end position="27"/>
    </location>
</feature>
<feature type="transmembrane region" description="Helical" evidence="16">
    <location>
        <begin position="82"/>
        <end position="104"/>
    </location>
</feature>
<reference evidence="20" key="2">
    <citation type="journal article" date="2021" name="PeerJ">
        <title>Extensive microbial diversity within the chicken gut microbiome revealed by metagenomics and culture.</title>
        <authorList>
            <person name="Gilroy R."/>
            <person name="Ravi A."/>
            <person name="Getino M."/>
            <person name="Pursley I."/>
            <person name="Horton D.L."/>
            <person name="Alikhan N.F."/>
            <person name="Baker D."/>
            <person name="Gharbi K."/>
            <person name="Hall N."/>
            <person name="Watson M."/>
            <person name="Adriaenssens E.M."/>
            <person name="Foster-Nyarko E."/>
            <person name="Jarju S."/>
            <person name="Secka A."/>
            <person name="Antonio M."/>
            <person name="Oren A."/>
            <person name="Chaudhuri R.R."/>
            <person name="La Ragione R."/>
            <person name="Hildebrand F."/>
            <person name="Pallen M.J."/>
        </authorList>
    </citation>
    <scope>NUCLEOTIDE SEQUENCE</scope>
    <source>
        <strain evidence="20">ChiSxjej2B14-8506</strain>
    </source>
</reference>
<dbReference type="SUPFAM" id="SSF55785">
    <property type="entry name" value="PYP-like sensor domain (PAS domain)"/>
    <property type="match status" value="1"/>
</dbReference>
<dbReference type="Gene3D" id="3.30.565.10">
    <property type="entry name" value="Histidine kinase-like ATPase, C-terminal domain"/>
    <property type="match status" value="1"/>
</dbReference>
<feature type="compositionally biased region" description="Basic residues" evidence="15">
    <location>
        <begin position="28"/>
        <end position="51"/>
    </location>
</feature>
<dbReference type="GO" id="GO:0030295">
    <property type="term" value="F:protein kinase activator activity"/>
    <property type="evidence" value="ECO:0007669"/>
    <property type="project" value="TreeGrafter"/>
</dbReference>
<dbReference type="PRINTS" id="PR00344">
    <property type="entry name" value="BCTRLSENSOR"/>
</dbReference>
<dbReference type="EMBL" id="DVNK01000005">
    <property type="protein sequence ID" value="HIU45716.1"/>
    <property type="molecule type" value="Genomic_DNA"/>
</dbReference>
<dbReference type="InterPro" id="IPR003661">
    <property type="entry name" value="HisK_dim/P_dom"/>
</dbReference>
<feature type="compositionally biased region" description="Basic and acidic residues" evidence="15">
    <location>
        <begin position="706"/>
        <end position="792"/>
    </location>
</feature>
<evidence type="ECO:0000256" key="13">
    <source>
        <dbReference type="ARBA" id="ARBA00023012"/>
    </source>
</evidence>
<dbReference type="Gene3D" id="6.10.340.10">
    <property type="match status" value="1"/>
</dbReference>
<dbReference type="Proteomes" id="UP000824123">
    <property type="component" value="Unassembled WGS sequence"/>
</dbReference>
<dbReference type="Pfam" id="PF00512">
    <property type="entry name" value="HisKA"/>
    <property type="match status" value="1"/>
</dbReference>
<evidence type="ECO:0000256" key="2">
    <source>
        <dbReference type="ARBA" id="ARBA00004236"/>
    </source>
</evidence>
<comment type="catalytic activity">
    <reaction evidence="1">
        <text>ATP + protein L-histidine = ADP + protein N-phospho-L-histidine.</text>
        <dbReference type="EC" id="2.7.13.3"/>
    </reaction>
</comment>
<evidence type="ECO:0000256" key="4">
    <source>
        <dbReference type="ARBA" id="ARBA00012438"/>
    </source>
</evidence>
<dbReference type="SMART" id="SM00388">
    <property type="entry name" value="HisKA"/>
    <property type="match status" value="1"/>
</dbReference>
<dbReference type="CDD" id="cd00130">
    <property type="entry name" value="PAS"/>
    <property type="match status" value="1"/>
</dbReference>
<dbReference type="PROSITE" id="PS50109">
    <property type="entry name" value="HIS_KIN"/>
    <property type="match status" value="1"/>
</dbReference>
<dbReference type="Gene3D" id="1.10.287.130">
    <property type="match status" value="1"/>
</dbReference>
<organism evidence="20 21">
    <name type="scientific">Candidatus Fimadaptatus faecigallinarum</name>
    <dbReference type="NCBI Taxonomy" id="2840814"/>
    <lineage>
        <taxon>Bacteria</taxon>
        <taxon>Bacillati</taxon>
        <taxon>Bacillota</taxon>
        <taxon>Clostridia</taxon>
        <taxon>Eubacteriales</taxon>
        <taxon>Candidatus Fimadaptatus</taxon>
    </lineage>
</organism>
<dbReference type="GO" id="GO:0045121">
    <property type="term" value="C:membrane raft"/>
    <property type="evidence" value="ECO:0007669"/>
    <property type="project" value="UniProtKB-SubCell"/>
</dbReference>
<evidence type="ECO:0000256" key="15">
    <source>
        <dbReference type="SAM" id="MobiDB-lite"/>
    </source>
</evidence>
<dbReference type="InterPro" id="IPR035965">
    <property type="entry name" value="PAS-like_dom_sf"/>
</dbReference>
<evidence type="ECO:0000256" key="11">
    <source>
        <dbReference type="ARBA" id="ARBA00022840"/>
    </source>
</evidence>
<keyword evidence="12 16" id="KW-1133">Transmembrane helix</keyword>
<dbReference type="GO" id="GO:0000156">
    <property type="term" value="F:phosphorelay response regulator activity"/>
    <property type="evidence" value="ECO:0007669"/>
    <property type="project" value="TreeGrafter"/>
</dbReference>
<dbReference type="SUPFAM" id="SSF47384">
    <property type="entry name" value="Homodimeric domain of signal transducing histidine kinase"/>
    <property type="match status" value="1"/>
</dbReference>
<dbReference type="PANTHER" id="PTHR42878:SF7">
    <property type="entry name" value="SENSOR HISTIDINE KINASE GLRK"/>
    <property type="match status" value="1"/>
</dbReference>
<keyword evidence="9" id="KW-0547">Nucleotide-binding</keyword>
<gene>
    <name evidence="20" type="ORF">IAC59_00480</name>
</gene>
<dbReference type="InterPro" id="IPR036097">
    <property type="entry name" value="HisK_dim/P_sf"/>
</dbReference>
<reference evidence="20" key="1">
    <citation type="submission" date="2020-10" db="EMBL/GenBank/DDBJ databases">
        <authorList>
            <person name="Gilroy R."/>
        </authorList>
    </citation>
    <scope>NUCLEOTIDE SEQUENCE</scope>
    <source>
        <strain evidence="20">ChiSxjej2B14-8506</strain>
    </source>
</reference>
<dbReference type="PANTHER" id="PTHR42878">
    <property type="entry name" value="TWO-COMPONENT HISTIDINE KINASE"/>
    <property type="match status" value="1"/>
</dbReference>
<feature type="region of interest" description="Disordered" evidence="15">
    <location>
        <begin position="940"/>
        <end position="978"/>
    </location>
</feature>
<dbReference type="GO" id="GO:0005524">
    <property type="term" value="F:ATP binding"/>
    <property type="evidence" value="ECO:0007669"/>
    <property type="project" value="UniProtKB-KW"/>
</dbReference>
<dbReference type="AlphaFoldDB" id="A0A9D1LPQ3"/>
<dbReference type="PROSITE" id="PS51202">
    <property type="entry name" value="RCK_C"/>
    <property type="match status" value="1"/>
</dbReference>
<dbReference type="GO" id="GO:0007234">
    <property type="term" value="P:osmosensory signaling via phosphorelay pathway"/>
    <property type="evidence" value="ECO:0007669"/>
    <property type="project" value="TreeGrafter"/>
</dbReference>